<dbReference type="PANTHER" id="PTHR45625">
    <property type="entry name" value="PEPTIDYL-PROLYL CIS-TRANS ISOMERASE-RELATED"/>
    <property type="match status" value="1"/>
</dbReference>
<dbReference type="Proteomes" id="UP000233325">
    <property type="component" value="Unassembled WGS sequence"/>
</dbReference>
<evidence type="ECO:0000256" key="1">
    <source>
        <dbReference type="ARBA" id="ARBA00023110"/>
    </source>
</evidence>
<dbReference type="InterPro" id="IPR020892">
    <property type="entry name" value="Cyclophilin-type_PPIase_CS"/>
</dbReference>
<evidence type="ECO:0000259" key="4">
    <source>
        <dbReference type="PROSITE" id="PS50072"/>
    </source>
</evidence>
<dbReference type="CDD" id="cd00317">
    <property type="entry name" value="cyclophilin"/>
    <property type="match status" value="1"/>
</dbReference>
<reference evidence="5 6" key="1">
    <citation type="journal article" date="2017" name="ISME J.">
        <title>Potential for microbial H2 and metal transformations associated with novel bacteria and archaea in deep terrestrial subsurface sediments.</title>
        <authorList>
            <person name="Hernsdorf A.W."/>
            <person name="Amano Y."/>
            <person name="Miyakawa K."/>
            <person name="Ise K."/>
            <person name="Suzuki Y."/>
            <person name="Anantharaman K."/>
            <person name="Probst A."/>
            <person name="Burstein D."/>
            <person name="Thomas B.C."/>
            <person name="Banfield J.F."/>
        </authorList>
    </citation>
    <scope>NUCLEOTIDE SEQUENCE [LARGE SCALE GENOMIC DNA]</scope>
    <source>
        <strain evidence="5">HGW-Falkowbacteria-2</strain>
    </source>
</reference>
<dbReference type="EC" id="5.2.1.8" evidence="3"/>
<dbReference type="GO" id="GO:0003755">
    <property type="term" value="F:peptidyl-prolyl cis-trans isomerase activity"/>
    <property type="evidence" value="ECO:0007669"/>
    <property type="project" value="UniProtKB-UniRule"/>
</dbReference>
<dbReference type="EMBL" id="PHAH01000016">
    <property type="protein sequence ID" value="PKM88523.1"/>
    <property type="molecule type" value="Genomic_DNA"/>
</dbReference>
<gene>
    <name evidence="5" type="ORF">CVU83_01575</name>
</gene>
<proteinExistence type="inferred from homology"/>
<dbReference type="PROSITE" id="PS00170">
    <property type="entry name" value="CSA_PPIASE_1"/>
    <property type="match status" value="1"/>
</dbReference>
<evidence type="ECO:0000313" key="6">
    <source>
        <dbReference type="Proteomes" id="UP000233325"/>
    </source>
</evidence>
<accession>A0A2N2E1C5</accession>
<dbReference type="PANTHER" id="PTHR45625:SF4">
    <property type="entry name" value="PEPTIDYLPROLYL ISOMERASE DOMAIN AND WD REPEAT-CONTAINING PROTEIN 1"/>
    <property type="match status" value="1"/>
</dbReference>
<dbReference type="PRINTS" id="PR00153">
    <property type="entry name" value="CSAPPISMRASE"/>
</dbReference>
<protein>
    <recommendedName>
        <fullName evidence="3">Peptidyl-prolyl cis-trans isomerase</fullName>
        <shortName evidence="3">PPIase</shortName>
        <ecNumber evidence="3">5.2.1.8</ecNumber>
    </recommendedName>
</protein>
<dbReference type="PROSITE" id="PS50072">
    <property type="entry name" value="CSA_PPIASE_2"/>
    <property type="match status" value="1"/>
</dbReference>
<evidence type="ECO:0000256" key="2">
    <source>
        <dbReference type="ARBA" id="ARBA00023235"/>
    </source>
</evidence>
<organism evidence="5 6">
    <name type="scientific">Candidatus Falkowbacteria bacterium HGW-Falkowbacteria-2</name>
    <dbReference type="NCBI Taxonomy" id="2013769"/>
    <lineage>
        <taxon>Bacteria</taxon>
        <taxon>Candidatus Falkowiibacteriota</taxon>
    </lineage>
</organism>
<evidence type="ECO:0000313" key="5">
    <source>
        <dbReference type="EMBL" id="PKM88523.1"/>
    </source>
</evidence>
<dbReference type="AlphaFoldDB" id="A0A2N2E1C5"/>
<keyword evidence="2 3" id="KW-0413">Isomerase</keyword>
<dbReference type="SUPFAM" id="SSF50891">
    <property type="entry name" value="Cyclophilin-like"/>
    <property type="match status" value="1"/>
</dbReference>
<comment type="catalytic activity">
    <reaction evidence="3">
        <text>[protein]-peptidylproline (omega=180) = [protein]-peptidylproline (omega=0)</text>
        <dbReference type="Rhea" id="RHEA:16237"/>
        <dbReference type="Rhea" id="RHEA-COMP:10747"/>
        <dbReference type="Rhea" id="RHEA-COMP:10748"/>
        <dbReference type="ChEBI" id="CHEBI:83833"/>
        <dbReference type="ChEBI" id="CHEBI:83834"/>
        <dbReference type="EC" id="5.2.1.8"/>
    </reaction>
</comment>
<comment type="similarity">
    <text evidence="3">Belongs to the cyclophilin-type PPIase family.</text>
</comment>
<dbReference type="Gene3D" id="2.40.100.10">
    <property type="entry name" value="Cyclophilin-like"/>
    <property type="match status" value="1"/>
</dbReference>
<sequence>MTNDEQAEFEEALSSKVLPPDKQADLVSQYSGALIKTNMGDIKVEFYKESPMTVNNFMHLSQAGFYNGSKFHRVIKDFMVQGGDPNSKDDDWSNDGFGGPGYYFKDEINEHKLVAGSLAMANSGAGTSTNGSQFFIVTASATPWLDGSHTNFGRVTVGMDVVRNIENVSVNGNDHPTEDMVINSIELVK</sequence>
<comment type="caution">
    <text evidence="5">The sequence shown here is derived from an EMBL/GenBank/DDBJ whole genome shotgun (WGS) entry which is preliminary data.</text>
</comment>
<dbReference type="GO" id="GO:0006457">
    <property type="term" value="P:protein folding"/>
    <property type="evidence" value="ECO:0007669"/>
    <property type="project" value="InterPro"/>
</dbReference>
<feature type="domain" description="PPIase cyclophilin-type" evidence="4">
    <location>
        <begin position="37"/>
        <end position="187"/>
    </location>
</feature>
<dbReference type="Pfam" id="PF00160">
    <property type="entry name" value="Pro_isomerase"/>
    <property type="match status" value="1"/>
</dbReference>
<name>A0A2N2E1C5_9BACT</name>
<evidence type="ECO:0000256" key="3">
    <source>
        <dbReference type="RuleBase" id="RU363019"/>
    </source>
</evidence>
<dbReference type="InterPro" id="IPR029000">
    <property type="entry name" value="Cyclophilin-like_dom_sf"/>
</dbReference>
<dbReference type="InterPro" id="IPR002130">
    <property type="entry name" value="Cyclophilin-type_PPIase_dom"/>
</dbReference>
<comment type="function">
    <text evidence="3">PPIases accelerate the folding of proteins. It catalyzes the cis-trans isomerization of proline imidic peptide bonds in oligopeptides.</text>
</comment>
<keyword evidence="1 3" id="KW-0697">Rotamase</keyword>
<dbReference type="InterPro" id="IPR044666">
    <property type="entry name" value="Cyclophilin_A-like"/>
</dbReference>